<evidence type="ECO:0000256" key="4">
    <source>
        <dbReference type="ARBA" id="ARBA00010918"/>
    </source>
</evidence>
<keyword evidence="7 14" id="KW-0812">Transmembrane</keyword>
<evidence type="ECO:0000256" key="6">
    <source>
        <dbReference type="ARBA" id="ARBA00022670"/>
    </source>
</evidence>
<keyword evidence="14" id="KW-0472">Membrane</keyword>
<dbReference type="Proteomes" id="UP000242146">
    <property type="component" value="Unassembled WGS sequence"/>
</dbReference>
<evidence type="ECO:0000256" key="7">
    <source>
        <dbReference type="ARBA" id="ARBA00022692"/>
    </source>
</evidence>
<accession>A0A1X2G6T2</accession>
<evidence type="ECO:0000256" key="2">
    <source>
        <dbReference type="ARBA" id="ARBA00003273"/>
    </source>
</evidence>
<feature type="transmembrane region" description="Helical" evidence="14">
    <location>
        <begin position="378"/>
        <end position="399"/>
    </location>
</feature>
<keyword evidence="13" id="KW-0479">Metal-binding</keyword>
<feature type="transmembrane region" description="Helical" evidence="14">
    <location>
        <begin position="515"/>
        <end position="537"/>
    </location>
</feature>
<feature type="domain" description="Peptidase M28" evidence="15">
    <location>
        <begin position="150"/>
        <end position="339"/>
    </location>
</feature>
<keyword evidence="11" id="KW-0482">Metalloprotease</keyword>
<dbReference type="Pfam" id="PF04389">
    <property type="entry name" value="Peptidase_M28"/>
    <property type="match status" value="1"/>
</dbReference>
<evidence type="ECO:0000256" key="14">
    <source>
        <dbReference type="SAM" id="Phobius"/>
    </source>
</evidence>
<dbReference type="GO" id="GO:0005774">
    <property type="term" value="C:vacuolar membrane"/>
    <property type="evidence" value="ECO:0007669"/>
    <property type="project" value="UniProtKB-SubCell"/>
</dbReference>
<evidence type="ECO:0000256" key="12">
    <source>
        <dbReference type="ARBA" id="ARBA00023180"/>
    </source>
</evidence>
<keyword evidence="5" id="KW-0926">Vacuole</keyword>
<comment type="subcellular location">
    <subcellularLocation>
        <location evidence="3">Vacuole membrane</location>
        <topology evidence="3">Multi-pass membrane protein</topology>
    </subcellularLocation>
</comment>
<evidence type="ECO:0000313" key="16">
    <source>
        <dbReference type="EMBL" id="ORX46509.1"/>
    </source>
</evidence>
<dbReference type="EMBL" id="MCGT01000037">
    <property type="protein sequence ID" value="ORX46509.1"/>
    <property type="molecule type" value="Genomic_DNA"/>
</dbReference>
<organism evidence="16 17">
    <name type="scientific">Hesseltinella vesiculosa</name>
    <dbReference type="NCBI Taxonomy" id="101127"/>
    <lineage>
        <taxon>Eukaryota</taxon>
        <taxon>Fungi</taxon>
        <taxon>Fungi incertae sedis</taxon>
        <taxon>Mucoromycota</taxon>
        <taxon>Mucoromycotina</taxon>
        <taxon>Mucoromycetes</taxon>
        <taxon>Mucorales</taxon>
        <taxon>Cunninghamellaceae</taxon>
        <taxon>Hesseltinella</taxon>
    </lineage>
</organism>
<proteinExistence type="inferred from homology"/>
<reference evidence="16 17" key="1">
    <citation type="submission" date="2016-07" db="EMBL/GenBank/DDBJ databases">
        <title>Pervasive Adenine N6-methylation of Active Genes in Fungi.</title>
        <authorList>
            <consortium name="DOE Joint Genome Institute"/>
            <person name="Mondo S.J."/>
            <person name="Dannebaum R.O."/>
            <person name="Kuo R.C."/>
            <person name="Labutti K."/>
            <person name="Haridas S."/>
            <person name="Kuo A."/>
            <person name="Salamov A."/>
            <person name="Ahrendt S.R."/>
            <person name="Lipzen A."/>
            <person name="Sullivan W."/>
            <person name="Andreopoulos W.B."/>
            <person name="Clum A."/>
            <person name="Lindquist E."/>
            <person name="Daum C."/>
            <person name="Ramamoorthy G.K."/>
            <person name="Gryganskyi A."/>
            <person name="Culley D."/>
            <person name="Magnuson J.K."/>
            <person name="James T.Y."/>
            <person name="O'Malley M.A."/>
            <person name="Stajich J.E."/>
            <person name="Spatafora J.W."/>
            <person name="Visel A."/>
            <person name="Grigoriev I.V."/>
        </authorList>
    </citation>
    <scope>NUCLEOTIDE SEQUENCE [LARGE SCALE GENOMIC DNA]</scope>
    <source>
        <strain evidence="16 17">NRRL 3301</strain>
    </source>
</reference>
<feature type="transmembrane region" description="Helical" evidence="14">
    <location>
        <begin position="420"/>
        <end position="442"/>
    </location>
</feature>
<evidence type="ECO:0000256" key="10">
    <source>
        <dbReference type="ARBA" id="ARBA00022989"/>
    </source>
</evidence>
<keyword evidence="9 13" id="KW-0862">Zinc</keyword>
<dbReference type="EC" id="3.4.-.-" evidence="13"/>
<dbReference type="InterPro" id="IPR007484">
    <property type="entry name" value="Peptidase_M28"/>
</dbReference>
<gene>
    <name evidence="16" type="ORF">DM01DRAFT_1386182</name>
</gene>
<dbReference type="GO" id="GO:0046872">
    <property type="term" value="F:metal ion binding"/>
    <property type="evidence" value="ECO:0007669"/>
    <property type="project" value="UniProtKB-KW"/>
</dbReference>
<evidence type="ECO:0000313" key="17">
    <source>
        <dbReference type="Proteomes" id="UP000242146"/>
    </source>
</evidence>
<evidence type="ECO:0000256" key="3">
    <source>
        <dbReference type="ARBA" id="ARBA00004128"/>
    </source>
</evidence>
<evidence type="ECO:0000256" key="5">
    <source>
        <dbReference type="ARBA" id="ARBA00022554"/>
    </source>
</evidence>
<dbReference type="Gene3D" id="3.40.630.10">
    <property type="entry name" value="Zn peptidases"/>
    <property type="match status" value="1"/>
</dbReference>
<keyword evidence="12" id="KW-0325">Glycoprotein</keyword>
<feature type="transmembrane region" description="Helical" evidence="14">
    <location>
        <begin position="558"/>
        <end position="581"/>
    </location>
</feature>
<dbReference type="STRING" id="101127.A0A1X2G6T2"/>
<evidence type="ECO:0000259" key="15">
    <source>
        <dbReference type="Pfam" id="PF04389"/>
    </source>
</evidence>
<keyword evidence="17" id="KW-1185">Reference proteome</keyword>
<comment type="function">
    <text evidence="2">May be involved in vacuolar sorting and osmoregulation.</text>
</comment>
<dbReference type="AlphaFoldDB" id="A0A1X2G6T2"/>
<evidence type="ECO:0000256" key="13">
    <source>
        <dbReference type="RuleBase" id="RU361240"/>
    </source>
</evidence>
<comment type="caution">
    <text evidence="16">The sequence shown here is derived from an EMBL/GenBank/DDBJ whole genome shotgun (WGS) entry which is preliminary data.</text>
</comment>
<keyword evidence="10 14" id="KW-1133">Transmembrane helix</keyword>
<evidence type="ECO:0000256" key="11">
    <source>
        <dbReference type="ARBA" id="ARBA00023049"/>
    </source>
</evidence>
<feature type="transmembrane region" description="Helical" evidence="14">
    <location>
        <begin position="624"/>
        <end position="644"/>
    </location>
</feature>
<evidence type="ECO:0000256" key="9">
    <source>
        <dbReference type="ARBA" id="ARBA00022833"/>
    </source>
</evidence>
<feature type="transmembrane region" description="Helical" evidence="14">
    <location>
        <begin position="454"/>
        <end position="478"/>
    </location>
</feature>
<dbReference type="GO" id="GO:0008235">
    <property type="term" value="F:metalloexopeptidase activity"/>
    <property type="evidence" value="ECO:0007669"/>
    <property type="project" value="InterPro"/>
</dbReference>
<dbReference type="PANTHER" id="PTHR12147">
    <property type="entry name" value="METALLOPEPTIDASE M28 FAMILY MEMBER"/>
    <property type="match status" value="1"/>
</dbReference>
<dbReference type="SUPFAM" id="SSF53187">
    <property type="entry name" value="Zn-dependent exopeptidases"/>
    <property type="match status" value="1"/>
</dbReference>
<sequence length="855" mass="94846">MAPPPTESTPLLRTHGSLERGHAQPLERGMASAKCYLWTLIALAVFLWGIYDCRSVLPRALSDVEAQDQQDFAGLHAYNDYLTKFNMPHSGNQIGNQDIYLWIADQVEQLAAIAKQNDITVDVIAKDNTTLVTKSYRLVADEYLFLESRNVLFRLHGKSGSLEDAFLVDAHYDGVSTSHGVTDNGMGVATALELARYFASHPPEQTIIFLFNNLEENGLYGAQLFANHPWFPTVKLFLDLEGTGSGGRATLFRSTNLAAVKALANSGARYLHATPFGNDMLKSSLIRSDTDFTVYTKYGIPGLDIAFYNPRANYHTQNDDLAHTTPSSLQHMGHMALHLMRKVDATPSLVHDATSDRFIYFDILGHSMLVYSFTLSQIINITSLVLVPLVWLGWFALHLRQAENKRHAAVRSFLTLGQGVLAVLMAGLFIIALNALFIFALLQLKPFATYGNMYMVAFGILVASLTGLALSQLVLSRIEIVHEGLLDQHTSLYGLAVLAWGLTVWATVLNEQQLASGYVSIYLLASIVASLVFSHGFQWWLKTYPSTWPSVTHLRGPVVMILELALPTILLADICLLSMDALRHVSPDGTPELSVYMVVAVPIGMFALLLLPWVHLSRDKLQPLLVLLVALLLVFISCLAVSPYNADGSPNRILFTQFVNVSQKVSTVELISGQGLDSVLQKYLPSSQAAGLDCQDFSNGFQRKCVYETAQWPRYAQDPDEFDLEVTKVKSEKGGKTHARVSLTVQHSQFCHLKTNAVLEEAKFRGSVMAFDQDNVNRQYVSAYVDERGVPQDWEMVWQDGAEPTWVQASCLYDDWTDGQMPAFTTLRDRLPQAQALTMRGGIGLTVVLYPPVFV</sequence>
<keyword evidence="6 13" id="KW-0645">Protease</keyword>
<protein>
    <recommendedName>
        <fullName evidence="13">Peptide hydrolase</fullName>
        <ecNumber evidence="13">3.4.-.-</ecNumber>
    </recommendedName>
</protein>
<feature type="transmembrane region" description="Helical" evidence="14">
    <location>
        <begin position="490"/>
        <end position="509"/>
    </location>
</feature>
<keyword evidence="8 13" id="KW-0378">Hydrolase</keyword>
<evidence type="ECO:0000256" key="8">
    <source>
        <dbReference type="ARBA" id="ARBA00022801"/>
    </source>
</evidence>
<comment type="cofactor">
    <cofactor evidence="1">
        <name>Zn(2+)</name>
        <dbReference type="ChEBI" id="CHEBI:29105"/>
    </cofactor>
</comment>
<dbReference type="GO" id="GO:0006508">
    <property type="term" value="P:proteolysis"/>
    <property type="evidence" value="ECO:0007669"/>
    <property type="project" value="UniProtKB-KW"/>
</dbReference>
<dbReference type="PANTHER" id="PTHR12147:SF58">
    <property type="entry name" value="VACUOLAR MEMBRANE PROTEASE"/>
    <property type="match status" value="1"/>
</dbReference>
<feature type="transmembrane region" description="Helical" evidence="14">
    <location>
        <begin position="593"/>
        <end position="612"/>
    </location>
</feature>
<dbReference type="InterPro" id="IPR045175">
    <property type="entry name" value="M28_fam"/>
</dbReference>
<dbReference type="OrthoDB" id="76293at2759"/>
<evidence type="ECO:0000256" key="1">
    <source>
        <dbReference type="ARBA" id="ARBA00001947"/>
    </source>
</evidence>
<name>A0A1X2G6T2_9FUNG</name>
<comment type="similarity">
    <text evidence="4 13">Belongs to the peptidase M28 family.</text>
</comment>